<feature type="region of interest" description="Disordered" evidence="1">
    <location>
        <begin position="538"/>
        <end position="602"/>
    </location>
</feature>
<feature type="compositionally biased region" description="Basic and acidic residues" evidence="1">
    <location>
        <begin position="540"/>
        <end position="550"/>
    </location>
</feature>
<feature type="region of interest" description="Disordered" evidence="1">
    <location>
        <begin position="449"/>
        <end position="468"/>
    </location>
</feature>
<evidence type="ECO:0000313" key="2">
    <source>
        <dbReference type="EMBL" id="SAL96666.1"/>
    </source>
</evidence>
<evidence type="ECO:0000313" key="3">
    <source>
        <dbReference type="Proteomes" id="UP000078561"/>
    </source>
</evidence>
<dbReference type="STRING" id="4829.A0A168LF33"/>
<dbReference type="Proteomes" id="UP000078561">
    <property type="component" value="Unassembled WGS sequence"/>
</dbReference>
<dbReference type="Gene3D" id="1.25.40.20">
    <property type="entry name" value="Ankyrin repeat-containing domain"/>
    <property type="match status" value="1"/>
</dbReference>
<dbReference type="AlphaFoldDB" id="A0A168LF33"/>
<feature type="compositionally biased region" description="Low complexity" evidence="1">
    <location>
        <begin position="422"/>
        <end position="434"/>
    </location>
</feature>
<keyword evidence="3" id="KW-1185">Reference proteome</keyword>
<dbReference type="SUPFAM" id="SSF48403">
    <property type="entry name" value="Ankyrin repeat"/>
    <property type="match status" value="1"/>
</dbReference>
<dbReference type="EMBL" id="LT551165">
    <property type="protein sequence ID" value="SAL96666.1"/>
    <property type="molecule type" value="Genomic_DNA"/>
</dbReference>
<feature type="region of interest" description="Disordered" evidence="1">
    <location>
        <begin position="398"/>
        <end position="439"/>
    </location>
</feature>
<proteinExistence type="predicted"/>
<sequence length="682" mass="74112">MVTAALSVGTEHRHATPNHAKQKCTSATCCSPSRIWRSVQLLIGENNQQGLFDLCHDPVRGPHVLDVVVSSRLANNPALYLASNKHRVLRLDPDGVALFGKSATDLNALQMALFYRHEEVACVLLELVRDHAVARDRRLFVTHTWGKRNDSLALACYLGMAKVVKLLLEMGVKPQEVPLQCAVECRSLVEQALPTRTPPCPISSSPVNESVLKAPVQVYDGHGLDPSLGNDDPSKYAMVLYSMAQTMVLKFDREDGDADDDDDDDDEDDKDNDEDYGDGDADEVPDLVVNREKRHVDFQDGAKLGLFDNAAETPGDDGGLDLFDNAAETPGDDGGSTFPARGTGDGATFDLFDNAAETPGDDGGSTFPARGPDDGATFDLFDNAAETPGDGANFGLFGNVAETPGHDGGPSFPTRGPGDGGSSSLPGPGDDGSSFPMIETLFGSDQGALLSSIEGDPWSSNSSGGTDLHESAAFEISTDDPDDSFGDGDSSILRQHFPCGGQVIPVARLVSVGDGDPRSQQRVDDQQHRHPFISTIKRQQHVDDQQRQDHPFTSTTMQQQRIDNQQSQISPGHSFTSTTRHQQRVDDQHRQHHSGHPFTSTTRLTRQQQFYDSWYLDDDMGNDNISPPYDSSRSNQGTFTRMALDSIGGAQDMMMQQLLDHLNEGWRSFDFMPCHTVAVGDP</sequence>
<feature type="compositionally biased region" description="Low complexity" evidence="1">
    <location>
        <begin position="558"/>
        <end position="570"/>
    </location>
</feature>
<feature type="compositionally biased region" description="Acidic residues" evidence="1">
    <location>
        <begin position="254"/>
        <end position="285"/>
    </location>
</feature>
<accession>A0A168LF33</accession>
<dbReference type="InterPro" id="IPR036770">
    <property type="entry name" value="Ankyrin_rpt-contain_sf"/>
</dbReference>
<dbReference type="InParanoid" id="A0A168LF33"/>
<gene>
    <name evidence="2" type="primary">ABSGL_02082.1 scaffold 2596</name>
</gene>
<feature type="region of interest" description="Disordered" evidence="1">
    <location>
        <begin position="324"/>
        <end position="365"/>
    </location>
</feature>
<protein>
    <submittedName>
        <fullName evidence="2">Uncharacterized protein</fullName>
    </submittedName>
</protein>
<reference evidence="2" key="1">
    <citation type="submission" date="2016-04" db="EMBL/GenBank/DDBJ databases">
        <authorList>
            <person name="Evans L.H."/>
            <person name="Alamgir A."/>
            <person name="Owens N."/>
            <person name="Weber N.D."/>
            <person name="Virtaneva K."/>
            <person name="Barbian K."/>
            <person name="Babar A."/>
            <person name="Rosenke K."/>
        </authorList>
    </citation>
    <scope>NUCLEOTIDE SEQUENCE [LARGE SCALE GENOMIC DNA]</scope>
    <source>
        <strain evidence="2">CBS 101.48</strain>
    </source>
</reference>
<dbReference type="OrthoDB" id="428895at2759"/>
<organism evidence="2">
    <name type="scientific">Absidia glauca</name>
    <name type="common">Pin mould</name>
    <dbReference type="NCBI Taxonomy" id="4829"/>
    <lineage>
        <taxon>Eukaryota</taxon>
        <taxon>Fungi</taxon>
        <taxon>Fungi incertae sedis</taxon>
        <taxon>Mucoromycota</taxon>
        <taxon>Mucoromycotina</taxon>
        <taxon>Mucoromycetes</taxon>
        <taxon>Mucorales</taxon>
        <taxon>Cunninghamellaceae</taxon>
        <taxon>Absidia</taxon>
    </lineage>
</organism>
<name>A0A168LF33_ABSGL</name>
<evidence type="ECO:0000256" key="1">
    <source>
        <dbReference type="SAM" id="MobiDB-lite"/>
    </source>
</evidence>
<feature type="region of interest" description="Disordered" evidence="1">
    <location>
        <begin position="254"/>
        <end position="287"/>
    </location>
</feature>